<dbReference type="InterPro" id="IPR013148">
    <property type="entry name" value="Glyco_hydro_32_N"/>
</dbReference>
<proteinExistence type="inferred from homology"/>
<comment type="caution">
    <text evidence="8">The sequence shown here is derived from an EMBL/GenBank/DDBJ whole genome shotgun (WGS) entry which is preliminary data.</text>
</comment>
<dbReference type="Pfam" id="PF08244">
    <property type="entry name" value="Glyco_hydro_32C"/>
    <property type="match status" value="1"/>
</dbReference>
<feature type="domain" description="Glycosyl hydrolase family 32 N-terminal" evidence="6">
    <location>
        <begin position="8"/>
        <end position="299"/>
    </location>
</feature>
<dbReference type="PANTHER" id="PTHR43101:SF1">
    <property type="entry name" value="BETA-FRUCTOSIDASE"/>
    <property type="match status" value="1"/>
</dbReference>
<evidence type="ECO:0000256" key="5">
    <source>
        <dbReference type="RuleBase" id="RU362110"/>
    </source>
</evidence>
<dbReference type="Gene3D" id="2.115.10.20">
    <property type="entry name" value="Glycosyl hydrolase domain, family 43"/>
    <property type="match status" value="1"/>
</dbReference>
<evidence type="ECO:0000256" key="2">
    <source>
        <dbReference type="ARBA" id="ARBA00012758"/>
    </source>
</evidence>
<dbReference type="SUPFAM" id="SSF49899">
    <property type="entry name" value="Concanavalin A-like lectins/glucanases"/>
    <property type="match status" value="1"/>
</dbReference>
<dbReference type="InterPro" id="IPR013189">
    <property type="entry name" value="Glyco_hydro_32_C"/>
</dbReference>
<comment type="similarity">
    <text evidence="1 5">Belongs to the glycosyl hydrolase 32 family.</text>
</comment>
<evidence type="ECO:0000256" key="1">
    <source>
        <dbReference type="ARBA" id="ARBA00009902"/>
    </source>
</evidence>
<evidence type="ECO:0000256" key="4">
    <source>
        <dbReference type="ARBA" id="ARBA00023295"/>
    </source>
</evidence>
<keyword evidence="4 5" id="KW-0326">Glycosidase</keyword>
<evidence type="ECO:0000259" key="7">
    <source>
        <dbReference type="Pfam" id="PF08244"/>
    </source>
</evidence>
<dbReference type="SMART" id="SM00640">
    <property type="entry name" value="Glyco_32"/>
    <property type="match status" value="1"/>
</dbReference>
<dbReference type="InterPro" id="IPR001362">
    <property type="entry name" value="Glyco_hydro_32"/>
</dbReference>
<sequence>MKHRPSYHFLPEKNWMNDPNATIYFKGEHHLFYQYNPTDWHWGNLHYGHAVSKDLLHWEHRPIALYPALDRGETHCYSGCSYINNGQIELLYTSVGQGVRCQNSGSQQWAATTEDGVTWKQIPENPVMKTPGAPGKRLTEWRDPFVFRWKGKIYCLVAGIVDEKYGAVHLYTTNDFRSWTYVNEFFRNTCAKEVMECPNLIVYGDKVLFIHSIWDIRVLHWFVGTITEDGKLEVYNQGSVDYGDFFASQISFDEKGRTLMWGWLREDPRRGLYTDGEWSGVQAIPRVISINEENELVQERLPEFEILRRTDEEVQLQNFTGRYEFKTVSGTAEMEGTIQSDDVFSFRFLADSDGQEYTDVIINPREGTYYAPMEDSSLIKSVDKRPILGCFRRKKDGSVHVDILIDNSVAEIFINGNSAMTLRIYPQMEGGRMSVETKGLIADAEIHVYEIGLQGEEQR</sequence>
<dbReference type="PANTHER" id="PTHR43101">
    <property type="entry name" value="BETA-FRUCTOSIDASE"/>
    <property type="match status" value="1"/>
</dbReference>
<dbReference type="CDD" id="cd08996">
    <property type="entry name" value="GH32_FFase"/>
    <property type="match status" value="1"/>
</dbReference>
<dbReference type="InterPro" id="IPR013320">
    <property type="entry name" value="ConA-like_dom_sf"/>
</dbReference>
<dbReference type="InterPro" id="IPR023296">
    <property type="entry name" value="Glyco_hydro_beta-prop_sf"/>
</dbReference>
<dbReference type="EC" id="3.2.1.26" evidence="2"/>
<dbReference type="RefSeq" id="WP_187020999.1">
    <property type="nucleotide sequence ID" value="NZ_JACOPB010000003.1"/>
</dbReference>
<dbReference type="Pfam" id="PF00251">
    <property type="entry name" value="Glyco_hydro_32N"/>
    <property type="match status" value="1"/>
</dbReference>
<dbReference type="Gene3D" id="2.60.120.560">
    <property type="entry name" value="Exo-inulinase, domain 1"/>
    <property type="match status" value="1"/>
</dbReference>
<dbReference type="InterPro" id="IPR018053">
    <property type="entry name" value="Glyco_hydro_32_AS"/>
</dbReference>
<accession>A0ABR7H4R4</accession>
<feature type="domain" description="Glycosyl hydrolase family 32 C-terminal" evidence="7">
    <location>
        <begin position="327"/>
        <end position="438"/>
    </location>
</feature>
<keyword evidence="3 5" id="KW-0378">Hydrolase</keyword>
<dbReference type="Proteomes" id="UP000634672">
    <property type="component" value="Unassembled WGS sequence"/>
</dbReference>
<dbReference type="InterPro" id="IPR051214">
    <property type="entry name" value="GH32_Enzymes"/>
</dbReference>
<dbReference type="GO" id="GO:0016787">
    <property type="term" value="F:hydrolase activity"/>
    <property type="evidence" value="ECO:0007669"/>
    <property type="project" value="UniProtKB-KW"/>
</dbReference>
<evidence type="ECO:0000313" key="9">
    <source>
        <dbReference type="Proteomes" id="UP000634672"/>
    </source>
</evidence>
<evidence type="ECO:0000313" key="8">
    <source>
        <dbReference type="EMBL" id="MBC5708162.1"/>
    </source>
</evidence>
<reference evidence="8 9" key="1">
    <citation type="submission" date="2020-08" db="EMBL/GenBank/DDBJ databases">
        <title>Genome public.</title>
        <authorList>
            <person name="Liu C."/>
            <person name="Sun Q."/>
        </authorList>
    </citation>
    <scope>NUCLEOTIDE SEQUENCE [LARGE SCALE GENOMIC DNA]</scope>
    <source>
        <strain evidence="8 9">NSJ-66</strain>
    </source>
</reference>
<dbReference type="EMBL" id="JACOPB010000003">
    <property type="protein sequence ID" value="MBC5708162.1"/>
    <property type="molecule type" value="Genomic_DNA"/>
</dbReference>
<evidence type="ECO:0000259" key="6">
    <source>
        <dbReference type="Pfam" id="PF00251"/>
    </source>
</evidence>
<dbReference type="SUPFAM" id="SSF75005">
    <property type="entry name" value="Arabinanase/levansucrase/invertase"/>
    <property type="match status" value="1"/>
</dbReference>
<evidence type="ECO:0000256" key="3">
    <source>
        <dbReference type="ARBA" id="ARBA00022801"/>
    </source>
</evidence>
<name>A0ABR7H4R4_9FIRM</name>
<gene>
    <name evidence="8" type="ORF">H8S75_09375</name>
</gene>
<organism evidence="8 9">
    <name type="scientific">Hungatella hominis</name>
    <dbReference type="NCBI Taxonomy" id="2763050"/>
    <lineage>
        <taxon>Bacteria</taxon>
        <taxon>Bacillati</taxon>
        <taxon>Bacillota</taxon>
        <taxon>Clostridia</taxon>
        <taxon>Lachnospirales</taxon>
        <taxon>Lachnospiraceae</taxon>
        <taxon>Hungatella</taxon>
    </lineage>
</organism>
<keyword evidence="9" id="KW-1185">Reference proteome</keyword>
<protein>
    <recommendedName>
        <fullName evidence="2">beta-fructofuranosidase</fullName>
        <ecNumber evidence="2">3.2.1.26</ecNumber>
    </recommendedName>
</protein>
<dbReference type="PROSITE" id="PS00609">
    <property type="entry name" value="GLYCOSYL_HYDROL_F32"/>
    <property type="match status" value="1"/>
</dbReference>